<dbReference type="GeneID" id="90767120"/>
<evidence type="ECO:0000259" key="4">
    <source>
        <dbReference type="Pfam" id="PF12890"/>
    </source>
</evidence>
<evidence type="ECO:0000313" key="6">
    <source>
        <dbReference type="Proteomes" id="UP000293719"/>
    </source>
</evidence>
<gene>
    <name evidence="5" type="ORF">E0E05_07420</name>
</gene>
<dbReference type="InterPro" id="IPR004722">
    <property type="entry name" value="DHOase"/>
</dbReference>
<dbReference type="NCBIfam" id="NF006558">
    <property type="entry name" value="PRK09059.1"/>
    <property type="match status" value="1"/>
</dbReference>
<evidence type="ECO:0000256" key="1">
    <source>
        <dbReference type="ARBA" id="ARBA00022833"/>
    </source>
</evidence>
<dbReference type="GO" id="GO:0046872">
    <property type="term" value="F:metal ion binding"/>
    <property type="evidence" value="ECO:0007669"/>
    <property type="project" value="InterPro"/>
</dbReference>
<dbReference type="SUPFAM" id="SSF51556">
    <property type="entry name" value="Metallo-dependent hydrolases"/>
    <property type="match status" value="1"/>
</dbReference>
<dbReference type="Gene3D" id="2.30.40.10">
    <property type="entry name" value="Urease, subunit C, domain 1"/>
    <property type="match status" value="1"/>
</dbReference>
<sequence length="432" mass="45303">MAPASGTEVYQNARIVDPSRGIDETGTLIVTDGVIAACGAGARNQGMPEGATTIDCAGLTLIPGLVDMRVHVEEPGGEHRETIASACEAAAAGGVTSIVMMPDTHPVIDDVALVEFVLRTARETGTVRVHPAAAITVGLAGAEMTEIGNLKAAGAVMFTDGRATIANAAVMRRAMTYARDFGAVIAHHTADDELIGRGVMNEGLFASLLGLPGIPREAELLPLERDLRLARLTGAAYHAAKISCAMSADAVRAAKGERLDVTAGASVNHLSLNENDVGEYRTFFKLAPPLRHEDDRLAMVEALRDGTLDIICSDHDPQDVDTKRLPFAEAEDGAVGLETMLSAALRLYHSDEVPLMRLIEAMSTAPARRLGLDAGTLAPGAPADFALVDLDAPFVLDPADLKSLSKNTPFDGARFSGRPVRTVVGGRTVFAA</sequence>
<dbReference type="OrthoDB" id="9803027at2"/>
<dbReference type="AlphaFoldDB" id="A0A4P6V4D9"/>
<dbReference type="GO" id="GO:0004038">
    <property type="term" value="F:allantoinase activity"/>
    <property type="evidence" value="ECO:0007669"/>
    <property type="project" value="TreeGrafter"/>
</dbReference>
<accession>A0A4P6V4D9</accession>
<name>A0A4P6V4D9_9HYPH</name>
<evidence type="ECO:0000313" key="5">
    <source>
        <dbReference type="EMBL" id="QBK32302.1"/>
    </source>
</evidence>
<proteinExistence type="predicted"/>
<dbReference type="GO" id="GO:0006221">
    <property type="term" value="P:pyrimidine nucleotide biosynthetic process"/>
    <property type="evidence" value="ECO:0007669"/>
    <property type="project" value="UniProtKB-KW"/>
</dbReference>
<dbReference type="KEGG" id="rpod:E0E05_07420"/>
<dbReference type="EMBL" id="CP036532">
    <property type="protein sequence ID" value="QBK32302.1"/>
    <property type="molecule type" value="Genomic_DNA"/>
</dbReference>
<feature type="domain" description="Amidohydrolase 3" evidence="3">
    <location>
        <begin position="350"/>
        <end position="430"/>
    </location>
</feature>
<keyword evidence="6" id="KW-1185">Reference proteome</keyword>
<keyword evidence="5" id="KW-0378">Hydrolase</keyword>
<dbReference type="RefSeq" id="WP_131617942.1">
    <property type="nucleotide sequence ID" value="NZ_CP036532.1"/>
</dbReference>
<dbReference type="InterPro" id="IPR024403">
    <property type="entry name" value="DHOase_cat"/>
</dbReference>
<dbReference type="InterPro" id="IPR013108">
    <property type="entry name" value="Amidohydro_3"/>
</dbReference>
<dbReference type="InterPro" id="IPR050138">
    <property type="entry name" value="DHOase/Allantoinase_Hydrolase"/>
</dbReference>
<dbReference type="GO" id="GO:0005737">
    <property type="term" value="C:cytoplasm"/>
    <property type="evidence" value="ECO:0007669"/>
    <property type="project" value="TreeGrafter"/>
</dbReference>
<dbReference type="CDD" id="cd01317">
    <property type="entry name" value="DHOase_IIa"/>
    <property type="match status" value="1"/>
</dbReference>
<dbReference type="PANTHER" id="PTHR43668">
    <property type="entry name" value="ALLANTOINASE"/>
    <property type="match status" value="1"/>
</dbReference>
<organism evidence="5 6">
    <name type="scientific">Roseitalea porphyridii</name>
    <dbReference type="NCBI Taxonomy" id="1852022"/>
    <lineage>
        <taxon>Bacteria</taxon>
        <taxon>Pseudomonadati</taxon>
        <taxon>Pseudomonadota</taxon>
        <taxon>Alphaproteobacteria</taxon>
        <taxon>Hyphomicrobiales</taxon>
        <taxon>Ahrensiaceae</taxon>
        <taxon>Roseitalea</taxon>
    </lineage>
</organism>
<keyword evidence="1" id="KW-0862">Zinc</keyword>
<dbReference type="PANTHER" id="PTHR43668:SF2">
    <property type="entry name" value="ALLANTOINASE"/>
    <property type="match status" value="1"/>
</dbReference>
<dbReference type="Pfam" id="PF12890">
    <property type="entry name" value="DHOase"/>
    <property type="match status" value="1"/>
</dbReference>
<dbReference type="InterPro" id="IPR011059">
    <property type="entry name" value="Metal-dep_hydrolase_composite"/>
</dbReference>
<evidence type="ECO:0000256" key="2">
    <source>
        <dbReference type="ARBA" id="ARBA00022975"/>
    </source>
</evidence>
<evidence type="ECO:0000259" key="3">
    <source>
        <dbReference type="Pfam" id="PF07969"/>
    </source>
</evidence>
<dbReference type="Proteomes" id="UP000293719">
    <property type="component" value="Chromosome"/>
</dbReference>
<dbReference type="Pfam" id="PF07969">
    <property type="entry name" value="Amidohydro_3"/>
    <property type="match status" value="1"/>
</dbReference>
<dbReference type="Gene3D" id="3.20.20.140">
    <property type="entry name" value="Metal-dependent hydrolases"/>
    <property type="match status" value="1"/>
</dbReference>
<keyword evidence="2" id="KW-0665">Pyrimidine biosynthesis</keyword>
<dbReference type="InterPro" id="IPR032466">
    <property type="entry name" value="Metal_Hydrolase"/>
</dbReference>
<dbReference type="GO" id="GO:0006145">
    <property type="term" value="P:purine nucleobase catabolic process"/>
    <property type="evidence" value="ECO:0007669"/>
    <property type="project" value="TreeGrafter"/>
</dbReference>
<dbReference type="GO" id="GO:0004151">
    <property type="term" value="F:dihydroorotase activity"/>
    <property type="evidence" value="ECO:0007669"/>
    <property type="project" value="UniProtKB-EC"/>
</dbReference>
<protein>
    <submittedName>
        <fullName evidence="5">Dihydroorotase</fullName>
        <ecNumber evidence="5">3.5.2.3</ecNumber>
    </submittedName>
</protein>
<dbReference type="EC" id="3.5.2.3" evidence="5"/>
<dbReference type="SUPFAM" id="SSF51338">
    <property type="entry name" value="Composite domain of metallo-dependent hydrolases"/>
    <property type="match status" value="1"/>
</dbReference>
<feature type="domain" description="Dihydroorotase catalytic" evidence="4">
    <location>
        <begin position="60"/>
        <end position="244"/>
    </location>
</feature>
<reference evidence="5 6" key="1">
    <citation type="journal article" date="2017" name="Int. J. Syst. Evol. Microbiol.">
        <title>Roseitalea porphyridii gen. nov., sp. nov., isolated from a red alga, and reclassification of Hoeflea suaedae Chung et al. 2013 as Pseudohoeflea suaedae gen. nov., comb. nov.</title>
        <authorList>
            <person name="Hyeon J.W."/>
            <person name="Jeong S.E."/>
            <person name="Baek K."/>
            <person name="Jeon C.O."/>
        </authorList>
    </citation>
    <scope>NUCLEOTIDE SEQUENCE [LARGE SCALE GENOMIC DNA]</scope>
    <source>
        <strain evidence="5 6">MA7-20</strain>
    </source>
</reference>
<dbReference type="NCBIfam" id="TIGR00857">
    <property type="entry name" value="pyrC_multi"/>
    <property type="match status" value="1"/>
</dbReference>